<dbReference type="InterPro" id="IPR009072">
    <property type="entry name" value="Histone-fold"/>
</dbReference>
<evidence type="ECO:0000256" key="5">
    <source>
        <dbReference type="ARBA" id="ARBA00022454"/>
    </source>
</evidence>
<comment type="subunit">
    <text evidence="14">Component of the CENPA-CAD complex, composed of CENPI, CENPK, CENPL, CENPO, CENPP, CENPQ, CENPR and CENPS. The CENPA-CAD complex is probably recruited on centromeres by the CENPA-NAC complex, at least composed of CENPA, CENPC, CENPH, CENPM, CENPN, CENPT and CENPU. Identified in a centromeric complex containing histones H2A, H2B, H3 and H4, and at least CENPA, CENPB, CENPC, CENPT, CENPN, HJURP, SUPT16H, SSRP1 and RSF1. Interacts (via N-terminus) with the NDC80 complex. Heterodimer with CENPW; this dimer coassembles with CENPS-CENPX heterodimers at centromeres to form the tetrameric CENP-T-W-S-X complex.</text>
</comment>
<keyword evidence="10" id="KW-0539">Nucleus</keyword>
<dbReference type="GO" id="GO:0005634">
    <property type="term" value="C:nucleus"/>
    <property type="evidence" value="ECO:0007669"/>
    <property type="project" value="UniProtKB-SubCell"/>
</dbReference>
<feature type="region of interest" description="Disordered" evidence="15">
    <location>
        <begin position="524"/>
        <end position="591"/>
    </location>
</feature>
<dbReference type="InterPro" id="IPR028255">
    <property type="entry name" value="CENP-T"/>
</dbReference>
<evidence type="ECO:0000256" key="3">
    <source>
        <dbReference type="ARBA" id="ARBA00010137"/>
    </source>
</evidence>
<dbReference type="CDD" id="cd22920">
    <property type="entry name" value="HFD_CENP-T"/>
    <property type="match status" value="1"/>
</dbReference>
<dbReference type="GO" id="GO:0007059">
    <property type="term" value="P:chromosome segregation"/>
    <property type="evidence" value="ECO:0007669"/>
    <property type="project" value="TreeGrafter"/>
</dbReference>
<keyword evidence="9" id="KW-0238">DNA-binding</keyword>
<evidence type="ECO:0000256" key="1">
    <source>
        <dbReference type="ARBA" id="ARBA00004123"/>
    </source>
</evidence>
<keyword evidence="8" id="KW-0995">Kinetochore</keyword>
<evidence type="ECO:0000313" key="18">
    <source>
        <dbReference type="Ensembl" id="ENSCPVP00000009764.2"/>
    </source>
</evidence>
<dbReference type="GO" id="GO:0000776">
    <property type="term" value="C:kinetochore"/>
    <property type="evidence" value="ECO:0007669"/>
    <property type="project" value="UniProtKB-KW"/>
</dbReference>
<dbReference type="PANTHER" id="PTHR46904">
    <property type="entry name" value="CENTROMERE PROTEIN T"/>
    <property type="match status" value="1"/>
</dbReference>
<evidence type="ECO:0000256" key="6">
    <source>
        <dbReference type="ARBA" id="ARBA00022618"/>
    </source>
</evidence>
<evidence type="ECO:0000256" key="13">
    <source>
        <dbReference type="ARBA" id="ARBA00045461"/>
    </source>
</evidence>
<evidence type="ECO:0000256" key="9">
    <source>
        <dbReference type="ARBA" id="ARBA00023125"/>
    </source>
</evidence>
<sequence length="781" mass="86006">MASRGGGTPAASGASGPAELQLPQGPRGLSPPPPPPPRNYADHNAPRCRRNYPPHTAPRPLPARARVSREAVGGGCRSAVTGPAMADGRSRARPGLRRSGRNAGAAAQTGSSVENKSKSVRSTLAKQRLGVFPDLRNGTPRLMLKRVMQNQPQVSPLAPQVSNHEDTEETHSEVPSKRVSSMGELQLPDVAPEDTSITVFNMKKKRRKFSISEFERAAESRLPQYQAQSALDSTVMTRSLRMSVGSLLAPDTVEKRGLLRRPRTRKAVDMQAFEGRVEQNMLKNKGQNDLVDSQSASGIRTSMLTSDAEMMMNSTELFVQPQLDEESQHKLSALEPQLSDSKSSAQRSPISDADQEEARLEGLVSSVSTNQGRTQRYSKSSSLDDEHVGRMTHVSPETPAKQGEEKQDHSQQSNPMAQISIAEEEVVCSVYRWNASLPSKSSSTYLGSPVNLNVSRIYLRQVVSHIIEDLEISDTEEEMINTENGVEQEKISQEAVEHGASAGHSEHLEKKLAEKAELQITAAQNSRGETEMAPSAGKEVEEGSTGAHSSPRAEREITRGIGAESLGRHSHAFSSFEKPEMTPVDETDEQGDELQDQAMMLNLDSSVEEPAEDEAEYPASEEVSMKTPAFVRAPARNLLLSAKPAKPAAPRSPLQLLQRKTVPKRLATSQKKPREPQVPRSLIKEIFRHFAKMPVTREAFQIVEKCSERYFKQLSDDLEAYSRHAGRKTVEAADLEVLMRRQGLVTDKMPLRVLIERYLPLEYRRLLIPVAVSGNKVMPCK</sequence>
<dbReference type="Pfam" id="PF15511">
    <property type="entry name" value="CENP-T_C"/>
    <property type="match status" value="1"/>
</dbReference>
<reference evidence="18" key="2">
    <citation type="submission" date="2025-08" db="UniProtKB">
        <authorList>
            <consortium name="Ensembl"/>
        </authorList>
    </citation>
    <scope>IDENTIFICATION</scope>
</reference>
<evidence type="ECO:0000259" key="16">
    <source>
        <dbReference type="Pfam" id="PF15511"/>
    </source>
</evidence>
<accession>A0A8C3MV50</accession>
<accession>A0A8U8BIA2</accession>
<dbReference type="GO" id="GO:0003677">
    <property type="term" value="F:DNA binding"/>
    <property type="evidence" value="ECO:0007669"/>
    <property type="project" value="UniProtKB-KW"/>
</dbReference>
<dbReference type="InterPro" id="IPR032373">
    <property type="entry name" value="CENP-T_N"/>
</dbReference>
<feature type="compositionally biased region" description="Pro residues" evidence="15">
    <location>
        <begin position="29"/>
        <end position="38"/>
    </location>
</feature>
<dbReference type="PANTHER" id="PTHR46904:SF1">
    <property type="entry name" value="CENTROMERE PROTEIN T"/>
    <property type="match status" value="1"/>
</dbReference>
<keyword evidence="19" id="KW-1185">Reference proteome</keyword>
<reference evidence="18" key="1">
    <citation type="submission" date="2020-02" db="EMBL/GenBank/DDBJ databases">
        <authorList>
            <person name="Enbody D E."/>
            <person name="Pettersson E M."/>
        </authorList>
    </citation>
    <scope>NUCLEOTIDE SEQUENCE [LARGE SCALE GENOMIC DNA]</scope>
</reference>
<evidence type="ECO:0000256" key="8">
    <source>
        <dbReference type="ARBA" id="ARBA00022838"/>
    </source>
</evidence>
<evidence type="ECO:0000256" key="4">
    <source>
        <dbReference type="ARBA" id="ARBA00016401"/>
    </source>
</evidence>
<dbReference type="GO" id="GO:0051382">
    <property type="term" value="P:kinetochore assembly"/>
    <property type="evidence" value="ECO:0007669"/>
    <property type="project" value="InterPro"/>
</dbReference>
<dbReference type="InterPro" id="IPR035425">
    <property type="entry name" value="CENP-T/H4_C"/>
</dbReference>
<dbReference type="Gene3D" id="1.10.20.10">
    <property type="entry name" value="Histone, subunit A"/>
    <property type="match status" value="1"/>
</dbReference>
<comment type="function">
    <text evidence="13">Component of the CENPA-NAC (nucleosome-associated) complex, a complex that plays a central role in assembly of kinetochore proteins, mitotic progression and chromosome segregation. The CENPA-NAC complex recruits the CENPA-CAD (nucleosome distal) complex and may be involved in incorporation of newly synthesized CENPA into centromeres. Part of a nucleosome-associated complex that binds specifically to histone H3-containing nucleosomes at the centromere, as opposed to nucleosomes containing CENPA. Component of the heterotetrameric CENP-T-W-S-X complex that binds and supercoils DNA, and plays an important role in kinetochore assembly. CENPT has a fundamental role in kinetochore assembly and function. It is one of the inner kinetochore proteins, with most further proteins binding downstream. Required for normal chromosome organization and normal progress through mitosis.</text>
</comment>
<evidence type="ECO:0000259" key="17">
    <source>
        <dbReference type="Pfam" id="PF16171"/>
    </source>
</evidence>
<feature type="domain" description="CENP-T/Histone H4 histone fold" evidence="16">
    <location>
        <begin position="675"/>
        <end position="769"/>
    </location>
</feature>
<evidence type="ECO:0000256" key="11">
    <source>
        <dbReference type="ARBA" id="ARBA00023306"/>
    </source>
</evidence>
<feature type="domain" description="Centromere kinetochore component CENP-T N-terminal" evidence="17">
    <location>
        <begin position="105"/>
        <end position="364"/>
    </location>
</feature>
<dbReference type="AlphaFoldDB" id="A0A8C3MV50"/>
<feature type="region of interest" description="Disordered" evidence="15">
    <location>
        <begin position="151"/>
        <end position="181"/>
    </location>
</feature>
<evidence type="ECO:0000256" key="10">
    <source>
        <dbReference type="ARBA" id="ARBA00023242"/>
    </source>
</evidence>
<reference evidence="18" key="3">
    <citation type="submission" date="2025-09" db="UniProtKB">
        <authorList>
            <consortium name="Ensembl"/>
        </authorList>
    </citation>
    <scope>IDENTIFICATION</scope>
</reference>
<evidence type="ECO:0000256" key="14">
    <source>
        <dbReference type="ARBA" id="ARBA00046865"/>
    </source>
</evidence>
<feature type="region of interest" description="Disordered" evidence="15">
    <location>
        <begin position="1"/>
        <end position="125"/>
    </location>
</feature>
<feature type="region of interest" description="Disordered" evidence="15">
    <location>
        <begin position="324"/>
        <end position="416"/>
    </location>
</feature>
<keyword evidence="5" id="KW-0158">Chromosome</keyword>
<feature type="compositionally biased region" description="Polar residues" evidence="15">
    <location>
        <begin position="365"/>
        <end position="381"/>
    </location>
</feature>
<dbReference type="GO" id="GO:0000278">
    <property type="term" value="P:mitotic cell cycle"/>
    <property type="evidence" value="ECO:0007669"/>
    <property type="project" value="TreeGrafter"/>
</dbReference>
<keyword evidence="12" id="KW-0137">Centromere</keyword>
<evidence type="ECO:0000256" key="2">
    <source>
        <dbReference type="ARBA" id="ARBA00004629"/>
    </source>
</evidence>
<protein>
    <recommendedName>
        <fullName evidence="4">Centromere protein T</fullName>
    </recommendedName>
</protein>
<feature type="compositionally biased region" description="Basic and acidic residues" evidence="15">
    <location>
        <begin position="163"/>
        <end position="176"/>
    </location>
</feature>
<comment type="similarity">
    <text evidence="3">Belongs to the CENP-T/CNN1 family.</text>
</comment>
<dbReference type="GO" id="GO:0051301">
    <property type="term" value="P:cell division"/>
    <property type="evidence" value="ECO:0007669"/>
    <property type="project" value="UniProtKB-KW"/>
</dbReference>
<evidence type="ECO:0000256" key="15">
    <source>
        <dbReference type="SAM" id="MobiDB-lite"/>
    </source>
</evidence>
<feature type="compositionally biased region" description="Polar residues" evidence="15">
    <location>
        <begin position="338"/>
        <end position="349"/>
    </location>
</feature>
<organism evidence="18 19">
    <name type="scientific">Geospiza parvula</name>
    <name type="common">Small tree-finch</name>
    <name type="synonym">Camarhynchus parvulus</name>
    <dbReference type="NCBI Taxonomy" id="87175"/>
    <lineage>
        <taxon>Eukaryota</taxon>
        <taxon>Metazoa</taxon>
        <taxon>Chordata</taxon>
        <taxon>Craniata</taxon>
        <taxon>Vertebrata</taxon>
        <taxon>Euteleostomi</taxon>
        <taxon>Archelosauria</taxon>
        <taxon>Archosauria</taxon>
        <taxon>Dinosauria</taxon>
        <taxon>Saurischia</taxon>
        <taxon>Theropoda</taxon>
        <taxon>Coelurosauria</taxon>
        <taxon>Aves</taxon>
        <taxon>Neognathae</taxon>
        <taxon>Neoaves</taxon>
        <taxon>Telluraves</taxon>
        <taxon>Australaves</taxon>
        <taxon>Passeriformes</taxon>
        <taxon>Thraupidae</taxon>
        <taxon>Camarhynchus</taxon>
    </lineage>
</organism>
<keyword evidence="6" id="KW-0132">Cell division</keyword>
<evidence type="ECO:0000313" key="19">
    <source>
        <dbReference type="Proteomes" id="UP000694382"/>
    </source>
</evidence>
<feature type="compositionally biased region" description="Basic residues" evidence="15">
    <location>
        <begin position="91"/>
        <end position="100"/>
    </location>
</feature>
<dbReference type="Proteomes" id="UP000694382">
    <property type="component" value="Chromosome 11"/>
</dbReference>
<comment type="subcellular location">
    <subcellularLocation>
        <location evidence="2">Chromosome</location>
        <location evidence="2">Centromere</location>
        <location evidence="2">Kinetochore</location>
    </subcellularLocation>
    <subcellularLocation>
        <location evidence="1">Nucleus</location>
    </subcellularLocation>
</comment>
<evidence type="ECO:0000256" key="7">
    <source>
        <dbReference type="ARBA" id="ARBA00022776"/>
    </source>
</evidence>
<evidence type="ECO:0000256" key="12">
    <source>
        <dbReference type="ARBA" id="ARBA00023328"/>
    </source>
</evidence>
<feature type="compositionally biased region" description="Polar residues" evidence="15">
    <location>
        <begin position="108"/>
        <end position="125"/>
    </location>
</feature>
<keyword evidence="11" id="KW-0131">Cell cycle</keyword>
<proteinExistence type="inferred from homology"/>
<keyword evidence="7" id="KW-0498">Mitosis</keyword>
<dbReference type="SUPFAM" id="SSF47113">
    <property type="entry name" value="Histone-fold"/>
    <property type="match status" value="1"/>
</dbReference>
<name>A0A8C3MV50_GEOPR</name>
<dbReference type="Pfam" id="PF16171">
    <property type="entry name" value="CENP-T_N"/>
    <property type="match status" value="1"/>
</dbReference>
<dbReference type="Ensembl" id="ENSCPVT00000010188.2">
    <property type="protein sequence ID" value="ENSCPVP00000009764.2"/>
    <property type="gene ID" value="ENSCPVG00000007123.2"/>
</dbReference>
<feature type="compositionally biased region" description="Low complexity" evidence="15">
    <location>
        <begin position="9"/>
        <end position="28"/>
    </location>
</feature>
<dbReference type="GO" id="GO:0046982">
    <property type="term" value="F:protein heterodimerization activity"/>
    <property type="evidence" value="ECO:0007669"/>
    <property type="project" value="InterPro"/>
</dbReference>